<feature type="compositionally biased region" description="Low complexity" evidence="2">
    <location>
        <begin position="62"/>
        <end position="84"/>
    </location>
</feature>
<accession>L1JJH4</accession>
<dbReference type="AlphaFoldDB" id="L1JJH4"/>
<evidence type="ECO:0000313" key="5">
    <source>
        <dbReference type="Proteomes" id="UP000011087"/>
    </source>
</evidence>
<dbReference type="EnsemblProtists" id="EKX48462">
    <property type="protein sequence ID" value="EKX48462"/>
    <property type="gene ID" value="GUITHDRAFT_105607"/>
</dbReference>
<dbReference type="OrthoDB" id="20473at2759"/>
<feature type="region of interest" description="Disordered" evidence="2">
    <location>
        <begin position="50"/>
        <end position="91"/>
    </location>
</feature>
<sequence length="168" mass="17843">MSACPSIDDAVAALYPLDIHPPYLSCPSPAEHQPASRSCSPLLPSYASLCACPPPSQPPGQDDTSLPDESSSDSGDSGDSGDSFSSKRKMWSPDEHARFLEALRRHVALKHRSGLPDAATGKLRVGLGRGAARKIAQAVGTRSEAQVRSHAQKVFQQASRAGRSPWEV</sequence>
<gene>
    <name evidence="3" type="ORF">GUITHDRAFT_105607</name>
</gene>
<dbReference type="CDD" id="cd00167">
    <property type="entry name" value="SANT"/>
    <property type="match status" value="1"/>
</dbReference>
<dbReference type="GeneID" id="17305239"/>
<dbReference type="Gene3D" id="1.10.10.60">
    <property type="entry name" value="Homeodomain-like"/>
    <property type="match status" value="1"/>
</dbReference>
<reference evidence="5" key="2">
    <citation type="submission" date="2012-11" db="EMBL/GenBank/DDBJ databases">
        <authorList>
            <person name="Kuo A."/>
            <person name="Curtis B.A."/>
            <person name="Tanifuji G."/>
            <person name="Burki F."/>
            <person name="Gruber A."/>
            <person name="Irimia M."/>
            <person name="Maruyama S."/>
            <person name="Arias M.C."/>
            <person name="Ball S.G."/>
            <person name="Gile G.H."/>
            <person name="Hirakawa Y."/>
            <person name="Hopkins J.F."/>
            <person name="Rensing S.A."/>
            <person name="Schmutz J."/>
            <person name="Symeonidi A."/>
            <person name="Elias M."/>
            <person name="Eveleigh R.J."/>
            <person name="Herman E.K."/>
            <person name="Klute M.J."/>
            <person name="Nakayama T."/>
            <person name="Obornik M."/>
            <person name="Reyes-Prieto A."/>
            <person name="Armbrust E.V."/>
            <person name="Aves S.J."/>
            <person name="Beiko R.G."/>
            <person name="Coutinho P."/>
            <person name="Dacks J.B."/>
            <person name="Durnford D.G."/>
            <person name="Fast N.M."/>
            <person name="Green B.R."/>
            <person name="Grisdale C."/>
            <person name="Hempe F."/>
            <person name="Henrissat B."/>
            <person name="Hoppner M.P."/>
            <person name="Ishida K.-I."/>
            <person name="Kim E."/>
            <person name="Koreny L."/>
            <person name="Kroth P.G."/>
            <person name="Liu Y."/>
            <person name="Malik S.-B."/>
            <person name="Maier U.G."/>
            <person name="McRose D."/>
            <person name="Mock T."/>
            <person name="Neilson J.A."/>
            <person name="Onodera N.T."/>
            <person name="Poole A.M."/>
            <person name="Pritham E.J."/>
            <person name="Richards T.A."/>
            <person name="Rocap G."/>
            <person name="Roy S.W."/>
            <person name="Sarai C."/>
            <person name="Schaack S."/>
            <person name="Shirato S."/>
            <person name="Slamovits C.H."/>
            <person name="Spencer D.F."/>
            <person name="Suzuki S."/>
            <person name="Worden A.Z."/>
            <person name="Zauner S."/>
            <person name="Barry K."/>
            <person name="Bell C."/>
            <person name="Bharti A.K."/>
            <person name="Crow J.A."/>
            <person name="Grimwood J."/>
            <person name="Kramer R."/>
            <person name="Lindquist E."/>
            <person name="Lucas S."/>
            <person name="Salamov A."/>
            <person name="McFadden G.I."/>
            <person name="Lane C.E."/>
            <person name="Keeling P.J."/>
            <person name="Gray M.W."/>
            <person name="Grigoriev I.V."/>
            <person name="Archibald J.M."/>
        </authorList>
    </citation>
    <scope>NUCLEOTIDE SEQUENCE</scope>
    <source>
        <strain evidence="5">CCMP2712</strain>
    </source>
</reference>
<dbReference type="HOGENOM" id="CLU_1589545_0_0_1"/>
<evidence type="ECO:0000313" key="4">
    <source>
        <dbReference type="EnsemblProtists" id="EKX48462"/>
    </source>
</evidence>
<dbReference type="Proteomes" id="UP000011087">
    <property type="component" value="Unassembled WGS sequence"/>
</dbReference>
<dbReference type="InterPro" id="IPR001005">
    <property type="entry name" value="SANT/Myb"/>
</dbReference>
<feature type="region of interest" description="Disordered" evidence="2">
    <location>
        <begin position="140"/>
        <end position="168"/>
    </location>
</feature>
<proteinExistence type="predicted"/>
<dbReference type="KEGG" id="gtt:GUITHDRAFT_105607"/>
<reference evidence="3 5" key="1">
    <citation type="journal article" date="2012" name="Nature">
        <title>Algal genomes reveal evolutionary mosaicism and the fate of nucleomorphs.</title>
        <authorList>
            <consortium name="DOE Joint Genome Institute"/>
            <person name="Curtis B.A."/>
            <person name="Tanifuji G."/>
            <person name="Burki F."/>
            <person name="Gruber A."/>
            <person name="Irimia M."/>
            <person name="Maruyama S."/>
            <person name="Arias M.C."/>
            <person name="Ball S.G."/>
            <person name="Gile G.H."/>
            <person name="Hirakawa Y."/>
            <person name="Hopkins J.F."/>
            <person name="Kuo A."/>
            <person name="Rensing S.A."/>
            <person name="Schmutz J."/>
            <person name="Symeonidi A."/>
            <person name="Elias M."/>
            <person name="Eveleigh R.J."/>
            <person name="Herman E.K."/>
            <person name="Klute M.J."/>
            <person name="Nakayama T."/>
            <person name="Obornik M."/>
            <person name="Reyes-Prieto A."/>
            <person name="Armbrust E.V."/>
            <person name="Aves S.J."/>
            <person name="Beiko R.G."/>
            <person name="Coutinho P."/>
            <person name="Dacks J.B."/>
            <person name="Durnford D.G."/>
            <person name="Fast N.M."/>
            <person name="Green B.R."/>
            <person name="Grisdale C.J."/>
            <person name="Hempel F."/>
            <person name="Henrissat B."/>
            <person name="Hoppner M.P."/>
            <person name="Ishida K."/>
            <person name="Kim E."/>
            <person name="Koreny L."/>
            <person name="Kroth P.G."/>
            <person name="Liu Y."/>
            <person name="Malik S.B."/>
            <person name="Maier U.G."/>
            <person name="McRose D."/>
            <person name="Mock T."/>
            <person name="Neilson J.A."/>
            <person name="Onodera N.T."/>
            <person name="Poole A.M."/>
            <person name="Pritham E.J."/>
            <person name="Richards T.A."/>
            <person name="Rocap G."/>
            <person name="Roy S.W."/>
            <person name="Sarai C."/>
            <person name="Schaack S."/>
            <person name="Shirato S."/>
            <person name="Slamovits C.H."/>
            <person name="Spencer D.F."/>
            <person name="Suzuki S."/>
            <person name="Worden A.Z."/>
            <person name="Zauner S."/>
            <person name="Barry K."/>
            <person name="Bell C."/>
            <person name="Bharti A.K."/>
            <person name="Crow J.A."/>
            <person name="Grimwood J."/>
            <person name="Kramer R."/>
            <person name="Lindquist E."/>
            <person name="Lucas S."/>
            <person name="Salamov A."/>
            <person name="McFadden G.I."/>
            <person name="Lane C.E."/>
            <person name="Keeling P.J."/>
            <person name="Gray M.W."/>
            <person name="Grigoriev I.V."/>
            <person name="Archibald J.M."/>
        </authorList>
    </citation>
    <scope>NUCLEOTIDE SEQUENCE</scope>
    <source>
        <strain evidence="3 5">CCMP2712</strain>
    </source>
</reference>
<dbReference type="PANTHER" id="PTHR12802:SF159">
    <property type="entry name" value="PROTEIN REVEILLE 1-LIKE ISOFORM X1"/>
    <property type="match status" value="1"/>
</dbReference>
<dbReference type="SUPFAM" id="SSF46689">
    <property type="entry name" value="Homeodomain-like"/>
    <property type="match status" value="1"/>
</dbReference>
<reference evidence="4" key="3">
    <citation type="submission" date="2016-03" db="UniProtKB">
        <authorList>
            <consortium name="EnsemblProtists"/>
        </authorList>
    </citation>
    <scope>IDENTIFICATION</scope>
</reference>
<evidence type="ECO:0000256" key="2">
    <source>
        <dbReference type="SAM" id="MobiDB-lite"/>
    </source>
</evidence>
<keyword evidence="1" id="KW-0539">Nucleus</keyword>
<dbReference type="PANTHER" id="PTHR12802">
    <property type="entry name" value="SWI/SNF COMPLEX-RELATED"/>
    <property type="match status" value="1"/>
</dbReference>
<dbReference type="RefSeq" id="XP_005835442.1">
    <property type="nucleotide sequence ID" value="XM_005835385.1"/>
</dbReference>
<protein>
    <submittedName>
        <fullName evidence="3 4">Uncharacterized protein</fullName>
    </submittedName>
</protein>
<evidence type="ECO:0000313" key="3">
    <source>
        <dbReference type="EMBL" id="EKX48462.1"/>
    </source>
</evidence>
<name>L1JJH4_GUITC</name>
<keyword evidence="5" id="KW-1185">Reference proteome</keyword>
<dbReference type="PaxDb" id="55529-EKX48462"/>
<organism evidence="3">
    <name type="scientific">Guillardia theta (strain CCMP2712)</name>
    <name type="common">Cryptophyte</name>
    <dbReference type="NCBI Taxonomy" id="905079"/>
    <lineage>
        <taxon>Eukaryota</taxon>
        <taxon>Cryptophyceae</taxon>
        <taxon>Pyrenomonadales</taxon>
        <taxon>Geminigeraceae</taxon>
        <taxon>Guillardia</taxon>
    </lineage>
</organism>
<evidence type="ECO:0000256" key="1">
    <source>
        <dbReference type="ARBA" id="ARBA00023242"/>
    </source>
</evidence>
<dbReference type="EMBL" id="JH992985">
    <property type="protein sequence ID" value="EKX48462.1"/>
    <property type="molecule type" value="Genomic_DNA"/>
</dbReference>
<dbReference type="InterPro" id="IPR009057">
    <property type="entry name" value="Homeodomain-like_sf"/>
</dbReference>